<dbReference type="Proteomes" id="UP000051934">
    <property type="component" value="Unassembled WGS sequence"/>
</dbReference>
<gene>
    <name evidence="2" type="ORF">ABR69_04040</name>
</gene>
<accession>A0A0R2SB01</accession>
<keyword evidence="1" id="KW-0472">Membrane</keyword>
<keyword evidence="1" id="KW-0812">Transmembrane</keyword>
<keyword evidence="1" id="KW-1133">Transmembrane helix</keyword>
<evidence type="ECO:0000313" key="2">
    <source>
        <dbReference type="EMBL" id="KRO71982.1"/>
    </source>
</evidence>
<evidence type="ECO:0000256" key="1">
    <source>
        <dbReference type="SAM" id="Phobius"/>
    </source>
</evidence>
<comment type="caution">
    <text evidence="2">The sequence shown here is derived from an EMBL/GenBank/DDBJ whole genome shotgun (WGS) entry which is preliminary data.</text>
</comment>
<sequence length="71" mass="7718">MQKFIASLQLILSLLVFVAAAATIHNLYSLASRPETISVVNTLIGQGVLIIGLLVISRVLFTRGLARWRAV</sequence>
<reference evidence="2 3" key="1">
    <citation type="submission" date="2015-10" db="EMBL/GenBank/DDBJ databases">
        <title>Metagenome-Assembled Genomes uncover a global brackish microbiome.</title>
        <authorList>
            <person name="Hugerth L.W."/>
            <person name="Larsson J."/>
            <person name="Alneberg J."/>
            <person name="Lindh M.V."/>
            <person name="Legrand C."/>
            <person name="Pinhassi J."/>
            <person name="Andersson A.F."/>
        </authorList>
    </citation>
    <scope>NUCLEOTIDE SEQUENCE [LARGE SCALE GENOMIC DNA]</scope>
    <source>
        <strain evidence="2">BACL4 MAG-120507-bin80</strain>
    </source>
</reference>
<proteinExistence type="predicted"/>
<dbReference type="AlphaFoldDB" id="A0A0R2SB01"/>
<name>A0A0R2SB01_9GAMM</name>
<evidence type="ECO:0000313" key="3">
    <source>
        <dbReference type="Proteomes" id="UP000051934"/>
    </source>
</evidence>
<organism evidence="2 3">
    <name type="scientific">OM182 bacterium BACL3 MAG-120507-bin80</name>
    <dbReference type="NCBI Taxonomy" id="1655577"/>
    <lineage>
        <taxon>Bacteria</taxon>
        <taxon>Pseudomonadati</taxon>
        <taxon>Pseudomonadota</taxon>
        <taxon>Gammaproteobacteria</taxon>
        <taxon>OMG group</taxon>
        <taxon>OM182 clade</taxon>
    </lineage>
</organism>
<protein>
    <submittedName>
        <fullName evidence="2">Uncharacterized protein</fullName>
    </submittedName>
</protein>
<feature type="transmembrane region" description="Helical" evidence="1">
    <location>
        <begin position="37"/>
        <end position="61"/>
    </location>
</feature>
<dbReference type="EMBL" id="LIBB01000111">
    <property type="protein sequence ID" value="KRO71982.1"/>
    <property type="molecule type" value="Genomic_DNA"/>
</dbReference>